<feature type="domain" description="Radical SAM core" evidence="6">
    <location>
        <begin position="8"/>
        <end position="240"/>
    </location>
</feature>
<dbReference type="eggNOG" id="COG1032">
    <property type="taxonomic scope" value="Bacteria"/>
</dbReference>
<dbReference type="SFLD" id="SFLDG01095">
    <property type="entry name" value="Uncharacterised_Radical_SAM_Su"/>
    <property type="match status" value="1"/>
</dbReference>
<keyword evidence="5" id="KW-0411">Iron-sulfur</keyword>
<protein>
    <recommendedName>
        <fullName evidence="6">Radical SAM core domain-containing protein</fullName>
    </recommendedName>
</protein>
<dbReference type="GO" id="GO:0003824">
    <property type="term" value="F:catalytic activity"/>
    <property type="evidence" value="ECO:0007669"/>
    <property type="project" value="InterPro"/>
</dbReference>
<dbReference type="PATRIC" id="fig|999411.4.peg.441"/>
<dbReference type="AlphaFoldDB" id="N9WK83"/>
<dbReference type="Gene3D" id="3.80.30.20">
    <property type="entry name" value="tm_1862 like domain"/>
    <property type="match status" value="1"/>
</dbReference>
<dbReference type="HOGENOM" id="CLU_044464_1_0_9"/>
<dbReference type="RefSeq" id="WP_002596960.1">
    <property type="nucleotide sequence ID" value="NZ_KB850956.1"/>
</dbReference>
<reference evidence="7 8" key="1">
    <citation type="submission" date="2013-01" db="EMBL/GenBank/DDBJ databases">
        <title>The Genome Sequence of Clostridium colicanis 209318.</title>
        <authorList>
            <consortium name="The Broad Institute Genome Sequencing Platform"/>
            <person name="Earl A."/>
            <person name="Ward D."/>
            <person name="Feldgarden M."/>
            <person name="Gevers D."/>
            <person name="Courvalin P."/>
            <person name="Lambert T."/>
            <person name="Walker B."/>
            <person name="Young S.K."/>
            <person name="Zeng Q."/>
            <person name="Gargeya S."/>
            <person name="Fitzgerald M."/>
            <person name="Haas B."/>
            <person name="Abouelleil A."/>
            <person name="Alvarado L."/>
            <person name="Arachchi H.M."/>
            <person name="Berlin A.M."/>
            <person name="Chapman S.B."/>
            <person name="Dewar J."/>
            <person name="Goldberg J."/>
            <person name="Griggs A."/>
            <person name="Gujja S."/>
            <person name="Hansen M."/>
            <person name="Howarth C."/>
            <person name="Imamovic A."/>
            <person name="Larimer J."/>
            <person name="McCowan C."/>
            <person name="Murphy C."/>
            <person name="Neiman D."/>
            <person name="Pearson M."/>
            <person name="Priest M."/>
            <person name="Roberts A."/>
            <person name="Saif S."/>
            <person name="Shea T."/>
            <person name="Sisk P."/>
            <person name="Sykes S."/>
            <person name="Wortman J."/>
            <person name="Nusbaum C."/>
            <person name="Birren B."/>
        </authorList>
    </citation>
    <scope>NUCLEOTIDE SEQUENCE [LARGE SCALE GENOMIC DNA]</scope>
    <source>
        <strain evidence="7 8">209318</strain>
    </source>
</reference>
<keyword evidence="4" id="KW-0408">Iron</keyword>
<dbReference type="InterPro" id="IPR007197">
    <property type="entry name" value="rSAM"/>
</dbReference>
<dbReference type="InterPro" id="IPR051198">
    <property type="entry name" value="BchE-like"/>
</dbReference>
<evidence type="ECO:0000256" key="3">
    <source>
        <dbReference type="ARBA" id="ARBA00022723"/>
    </source>
</evidence>
<proteinExistence type="predicted"/>
<keyword evidence="8" id="KW-1185">Reference proteome</keyword>
<accession>N9WK83</accession>
<evidence type="ECO:0000256" key="4">
    <source>
        <dbReference type="ARBA" id="ARBA00023004"/>
    </source>
</evidence>
<name>N9WK83_9CLOT</name>
<dbReference type="InterPro" id="IPR023404">
    <property type="entry name" value="rSAM_horseshoe"/>
</dbReference>
<dbReference type="GO" id="GO:0051536">
    <property type="term" value="F:iron-sulfur cluster binding"/>
    <property type="evidence" value="ECO:0007669"/>
    <property type="project" value="UniProtKB-KW"/>
</dbReference>
<keyword evidence="2" id="KW-0949">S-adenosyl-L-methionine</keyword>
<dbReference type="SMART" id="SM00729">
    <property type="entry name" value="Elp3"/>
    <property type="match status" value="1"/>
</dbReference>
<evidence type="ECO:0000313" key="8">
    <source>
        <dbReference type="Proteomes" id="UP000013097"/>
    </source>
</evidence>
<dbReference type="PANTHER" id="PTHR43409">
    <property type="entry name" value="ANAEROBIC MAGNESIUM-PROTOPORPHYRIN IX MONOMETHYL ESTER CYCLASE-RELATED"/>
    <property type="match status" value="1"/>
</dbReference>
<comment type="caution">
    <text evidence="7">The sequence shown here is derived from an EMBL/GenBank/DDBJ whole genome shotgun (WGS) entry which is preliminary data.</text>
</comment>
<dbReference type="GO" id="GO:0046872">
    <property type="term" value="F:metal ion binding"/>
    <property type="evidence" value="ECO:0007669"/>
    <property type="project" value="UniProtKB-KW"/>
</dbReference>
<organism evidence="7 8">
    <name type="scientific">Clostridium thermobutyricum</name>
    <dbReference type="NCBI Taxonomy" id="29372"/>
    <lineage>
        <taxon>Bacteria</taxon>
        <taxon>Bacillati</taxon>
        <taxon>Bacillota</taxon>
        <taxon>Clostridia</taxon>
        <taxon>Eubacteriales</taxon>
        <taxon>Clostridiaceae</taxon>
        <taxon>Clostridium</taxon>
    </lineage>
</organism>
<gene>
    <name evidence="7" type="ORF">HMPREF1092_00456</name>
</gene>
<evidence type="ECO:0000256" key="2">
    <source>
        <dbReference type="ARBA" id="ARBA00022691"/>
    </source>
</evidence>
<keyword evidence="3" id="KW-0479">Metal-binding</keyword>
<evidence type="ECO:0000256" key="5">
    <source>
        <dbReference type="ARBA" id="ARBA00023014"/>
    </source>
</evidence>
<dbReference type="EMBL" id="AGYT01000007">
    <property type="protein sequence ID" value="ENZ03270.1"/>
    <property type="molecule type" value="Genomic_DNA"/>
</dbReference>
<evidence type="ECO:0000313" key="7">
    <source>
        <dbReference type="EMBL" id="ENZ03270.1"/>
    </source>
</evidence>
<dbReference type="PROSITE" id="PS51918">
    <property type="entry name" value="RADICAL_SAM"/>
    <property type="match status" value="1"/>
</dbReference>
<dbReference type="InterPro" id="IPR058240">
    <property type="entry name" value="rSAM_sf"/>
</dbReference>
<dbReference type="CDD" id="cd01335">
    <property type="entry name" value="Radical_SAM"/>
    <property type="match status" value="1"/>
</dbReference>
<dbReference type="Proteomes" id="UP000013097">
    <property type="component" value="Unassembled WGS sequence"/>
</dbReference>
<dbReference type="SFLD" id="SFLDS00029">
    <property type="entry name" value="Radical_SAM"/>
    <property type="match status" value="1"/>
</dbReference>
<dbReference type="SFLD" id="SFLDG01082">
    <property type="entry name" value="B12-binding_domain_containing"/>
    <property type="match status" value="1"/>
</dbReference>
<dbReference type="Pfam" id="PF04055">
    <property type="entry name" value="Radical_SAM"/>
    <property type="match status" value="1"/>
</dbReference>
<dbReference type="InterPro" id="IPR006638">
    <property type="entry name" value="Elp3/MiaA/NifB-like_rSAM"/>
</dbReference>
<evidence type="ECO:0000256" key="1">
    <source>
        <dbReference type="ARBA" id="ARBA00001966"/>
    </source>
</evidence>
<dbReference type="SUPFAM" id="SSF102114">
    <property type="entry name" value="Radical SAM enzymes"/>
    <property type="match status" value="1"/>
</dbReference>
<sequence>MYDMPLYRPPSEANSLIIQATLGCSHNKCSFCSMYKGKKFTIKPLEQIKEEILEFRKIYTYVQRIFIADGDALIIPMNDLRELLKFIKNTFKECTRVTMYASPKSIRLKTIDELRELKNLGLEMVYMGIESGSEEILKDINKGATRDEIIQAGKKIKESDIKLSATIISGIGGKEKTNLHAKDTGSIISIIKPDYVGVLSLMIEKNTEIEEKVKNGELEILSSFEILKEIKEILKNINTDEKIIFRSNHASNYVSLKGNLPIDKDRLIEDIDWCIENSYIKNEKNRSL</sequence>
<dbReference type="PANTHER" id="PTHR43409:SF4">
    <property type="entry name" value="RADICAL SAM SUPERFAMILY PROTEIN"/>
    <property type="match status" value="1"/>
</dbReference>
<comment type="cofactor">
    <cofactor evidence="1">
        <name>[4Fe-4S] cluster</name>
        <dbReference type="ChEBI" id="CHEBI:49883"/>
    </cofactor>
</comment>
<evidence type="ECO:0000259" key="6">
    <source>
        <dbReference type="PROSITE" id="PS51918"/>
    </source>
</evidence>